<dbReference type="RefSeq" id="WP_167995135.1">
    <property type="nucleotide sequence ID" value="NZ_JAATJL010000001.1"/>
</dbReference>
<dbReference type="CDD" id="cd06267">
    <property type="entry name" value="PBP1_LacI_sugar_binding-like"/>
    <property type="match status" value="1"/>
</dbReference>
<sequence>MAAVTLSGVARHAGVSLATASRVLNGSSRRPAEEIAERVRAAALELGYVPNAQAQALARSSTGLVGLVVHDISDPYFSSIARGVQHAARNYRRQVLLASTDPSEGAERDAVSAFASHRTDAIILAGSRRTTPDPELERELERYEANGGRVVTIGGSPRAGLTVPVGNADGAAALVAELVSRGIRRFAILAGPGELNTARDRAKGFTDALAEAGLEAAAVVESAFTREGGFDAAQRCWKEIAGERGVCMLAVNDVMAIGAIAGLRAVGVSVPEDALVTGFDDIPTLRDYFPALTTVRLPLEQLGEDAANLALDPDHPAPETIRGAVIIRQSAGAHA</sequence>
<dbReference type="Pfam" id="PF13377">
    <property type="entry name" value="Peripla_BP_3"/>
    <property type="match status" value="1"/>
</dbReference>
<dbReference type="InterPro" id="IPR000843">
    <property type="entry name" value="HTH_LacI"/>
</dbReference>
<feature type="domain" description="HTH lacI-type" evidence="4">
    <location>
        <begin position="4"/>
        <end position="59"/>
    </location>
</feature>
<dbReference type="InterPro" id="IPR046335">
    <property type="entry name" value="LacI/GalR-like_sensor"/>
</dbReference>
<keyword evidence="1" id="KW-0805">Transcription regulation</keyword>
<dbReference type="GO" id="GO:0003700">
    <property type="term" value="F:DNA-binding transcription factor activity"/>
    <property type="evidence" value="ECO:0007669"/>
    <property type="project" value="TreeGrafter"/>
</dbReference>
<dbReference type="PROSITE" id="PS50932">
    <property type="entry name" value="HTH_LACI_2"/>
    <property type="match status" value="1"/>
</dbReference>
<protein>
    <submittedName>
        <fullName evidence="5">LacI family transcriptional regulator</fullName>
    </submittedName>
</protein>
<proteinExistence type="predicted"/>
<dbReference type="GO" id="GO:0000976">
    <property type="term" value="F:transcription cis-regulatory region binding"/>
    <property type="evidence" value="ECO:0007669"/>
    <property type="project" value="TreeGrafter"/>
</dbReference>
<comment type="caution">
    <text evidence="5">The sequence shown here is derived from an EMBL/GenBank/DDBJ whole genome shotgun (WGS) entry which is preliminary data.</text>
</comment>
<keyword evidence="3" id="KW-0804">Transcription</keyword>
<gene>
    <name evidence="5" type="ORF">BJ994_002884</name>
</gene>
<dbReference type="Gene3D" id="1.10.260.40">
    <property type="entry name" value="lambda repressor-like DNA-binding domains"/>
    <property type="match status" value="1"/>
</dbReference>
<evidence type="ECO:0000256" key="1">
    <source>
        <dbReference type="ARBA" id="ARBA00023015"/>
    </source>
</evidence>
<keyword evidence="6" id="KW-1185">Reference proteome</keyword>
<evidence type="ECO:0000313" key="5">
    <source>
        <dbReference type="EMBL" id="NJC23808.1"/>
    </source>
</evidence>
<dbReference type="CDD" id="cd01392">
    <property type="entry name" value="HTH_LacI"/>
    <property type="match status" value="1"/>
</dbReference>
<dbReference type="InterPro" id="IPR010982">
    <property type="entry name" value="Lambda_DNA-bd_dom_sf"/>
</dbReference>
<name>A0A846RKF2_9MICC</name>
<organism evidence="5 6">
    <name type="scientific">Arthrobacter pigmenti</name>
    <dbReference type="NCBI Taxonomy" id="271432"/>
    <lineage>
        <taxon>Bacteria</taxon>
        <taxon>Bacillati</taxon>
        <taxon>Actinomycetota</taxon>
        <taxon>Actinomycetes</taxon>
        <taxon>Micrococcales</taxon>
        <taxon>Micrococcaceae</taxon>
        <taxon>Arthrobacter</taxon>
    </lineage>
</organism>
<accession>A0A846RKF2</accession>
<dbReference type="PANTHER" id="PTHR30146:SF153">
    <property type="entry name" value="LACTOSE OPERON REPRESSOR"/>
    <property type="match status" value="1"/>
</dbReference>
<dbReference type="Pfam" id="PF00356">
    <property type="entry name" value="LacI"/>
    <property type="match status" value="1"/>
</dbReference>
<dbReference type="SMART" id="SM00354">
    <property type="entry name" value="HTH_LACI"/>
    <property type="match status" value="1"/>
</dbReference>
<evidence type="ECO:0000256" key="3">
    <source>
        <dbReference type="ARBA" id="ARBA00023163"/>
    </source>
</evidence>
<evidence type="ECO:0000256" key="2">
    <source>
        <dbReference type="ARBA" id="ARBA00023125"/>
    </source>
</evidence>
<evidence type="ECO:0000259" key="4">
    <source>
        <dbReference type="PROSITE" id="PS50932"/>
    </source>
</evidence>
<keyword evidence="2" id="KW-0238">DNA-binding</keyword>
<reference evidence="5 6" key="1">
    <citation type="submission" date="2020-03" db="EMBL/GenBank/DDBJ databases">
        <title>Sequencing the genomes of 1000 actinobacteria strains.</title>
        <authorList>
            <person name="Klenk H.-P."/>
        </authorList>
    </citation>
    <scope>NUCLEOTIDE SEQUENCE [LARGE SCALE GENOMIC DNA]</scope>
    <source>
        <strain evidence="5 6">DSM 16403</strain>
    </source>
</reference>
<dbReference type="EMBL" id="JAATJL010000001">
    <property type="protein sequence ID" value="NJC23808.1"/>
    <property type="molecule type" value="Genomic_DNA"/>
</dbReference>
<dbReference type="Gene3D" id="3.40.50.2300">
    <property type="match status" value="2"/>
</dbReference>
<dbReference type="SUPFAM" id="SSF47413">
    <property type="entry name" value="lambda repressor-like DNA-binding domains"/>
    <property type="match status" value="1"/>
</dbReference>
<dbReference type="InterPro" id="IPR028082">
    <property type="entry name" value="Peripla_BP_I"/>
</dbReference>
<dbReference type="PANTHER" id="PTHR30146">
    <property type="entry name" value="LACI-RELATED TRANSCRIPTIONAL REPRESSOR"/>
    <property type="match status" value="1"/>
</dbReference>
<dbReference type="SUPFAM" id="SSF53822">
    <property type="entry name" value="Periplasmic binding protein-like I"/>
    <property type="match status" value="1"/>
</dbReference>
<evidence type="ECO:0000313" key="6">
    <source>
        <dbReference type="Proteomes" id="UP000547458"/>
    </source>
</evidence>
<dbReference type="Proteomes" id="UP000547458">
    <property type="component" value="Unassembled WGS sequence"/>
</dbReference>
<dbReference type="AlphaFoldDB" id="A0A846RKF2"/>